<sequence length="208" mass="22906">MEANQFLNDIFTTLKKYIWLVLLLSVAGGFVGKLINAEGPPPTYKNATSILIEKQYEQSDIRIFQSDETSRFLSTAQILIETPPILERVKENLGLKKGVREIETQISTEILGNSNIIRIEVEAGHAEEATDIANATADAFASEVGTILDVKRVTILETAVKGLENKIEYNRTNATIFMGVIIGFVIGIFLAFLIGATTKRSKKSQTNA</sequence>
<comment type="caution">
    <text evidence="2">The sequence shown here is derived from an EMBL/GenBank/DDBJ whole genome shotgun (WGS) entry which is preliminary data.</text>
</comment>
<feature type="transmembrane region" description="Helical" evidence="1">
    <location>
        <begin position="176"/>
        <end position="196"/>
    </location>
</feature>
<organism evidence="2 3">
    <name type="scientific">Bacillus yapensis</name>
    <dbReference type="NCBI Taxonomy" id="2492960"/>
    <lineage>
        <taxon>Bacteria</taxon>
        <taxon>Bacillati</taxon>
        <taxon>Bacillota</taxon>
        <taxon>Bacilli</taxon>
        <taxon>Bacillales</taxon>
        <taxon>Bacillaceae</taxon>
        <taxon>Bacillus</taxon>
    </lineage>
</organism>
<protein>
    <recommendedName>
        <fullName evidence="4">Polysaccharide chain length determinant N-terminal domain-containing protein</fullName>
    </recommendedName>
</protein>
<name>A0A3S0KRX7_9BACI</name>
<dbReference type="Proteomes" id="UP000271374">
    <property type="component" value="Unassembled WGS sequence"/>
</dbReference>
<dbReference type="PANTHER" id="PTHR32309">
    <property type="entry name" value="TYROSINE-PROTEIN KINASE"/>
    <property type="match status" value="1"/>
</dbReference>
<proteinExistence type="predicted"/>
<dbReference type="OrthoDB" id="2891189at2"/>
<dbReference type="InterPro" id="IPR050445">
    <property type="entry name" value="Bact_polysacc_biosynth/exp"/>
</dbReference>
<gene>
    <name evidence="2" type="ORF">EKG37_02300</name>
</gene>
<keyword evidence="3" id="KW-1185">Reference proteome</keyword>
<dbReference type="EMBL" id="RXNT01000001">
    <property type="protein sequence ID" value="RTR36407.1"/>
    <property type="molecule type" value="Genomic_DNA"/>
</dbReference>
<dbReference type="RefSeq" id="WP_126405723.1">
    <property type="nucleotide sequence ID" value="NZ_RXNT01000001.1"/>
</dbReference>
<feature type="transmembrane region" description="Helical" evidence="1">
    <location>
        <begin position="17"/>
        <end position="35"/>
    </location>
</feature>
<dbReference type="AlphaFoldDB" id="A0A3S0KRX7"/>
<evidence type="ECO:0008006" key="4">
    <source>
        <dbReference type="Google" id="ProtNLM"/>
    </source>
</evidence>
<keyword evidence="1" id="KW-1133">Transmembrane helix</keyword>
<accession>A0A3S0KRX7</accession>
<dbReference type="PANTHER" id="PTHR32309:SF31">
    <property type="entry name" value="CAPSULAR EXOPOLYSACCHARIDE FAMILY"/>
    <property type="match status" value="1"/>
</dbReference>
<evidence type="ECO:0000256" key="1">
    <source>
        <dbReference type="SAM" id="Phobius"/>
    </source>
</evidence>
<keyword evidence="1" id="KW-0812">Transmembrane</keyword>
<evidence type="ECO:0000313" key="3">
    <source>
        <dbReference type="Proteomes" id="UP000271374"/>
    </source>
</evidence>
<keyword evidence="1" id="KW-0472">Membrane</keyword>
<evidence type="ECO:0000313" key="2">
    <source>
        <dbReference type="EMBL" id="RTR36407.1"/>
    </source>
</evidence>
<reference evidence="2 3" key="1">
    <citation type="submission" date="2018-12" db="EMBL/GenBank/DDBJ databases">
        <title>Bacillus yapensis draft genome sequence.</title>
        <authorList>
            <person name="Yu L."/>
            <person name="Xu X."/>
            <person name="Tang X."/>
        </authorList>
    </citation>
    <scope>NUCLEOTIDE SEQUENCE [LARGE SCALE GENOMIC DNA]</scope>
    <source>
        <strain evidence="2 3">XXST-01</strain>
    </source>
</reference>